<evidence type="ECO:0000313" key="1">
    <source>
        <dbReference type="EMBL" id="MEA5480360.1"/>
    </source>
</evidence>
<evidence type="ECO:0000313" key="2">
    <source>
        <dbReference type="Proteomes" id="UP001301388"/>
    </source>
</evidence>
<accession>A0ABU5TQD6</accession>
<dbReference type="CDD" id="cd16382">
    <property type="entry name" value="XisI-like"/>
    <property type="match status" value="1"/>
</dbReference>
<dbReference type="EMBL" id="JAYGIE010000119">
    <property type="protein sequence ID" value="MEA5480360.1"/>
    <property type="molecule type" value="Genomic_DNA"/>
</dbReference>
<dbReference type="Pfam" id="PF08869">
    <property type="entry name" value="XisI"/>
    <property type="match status" value="1"/>
</dbReference>
<gene>
    <name evidence="1" type="ORF">VB774_22225</name>
</gene>
<comment type="caution">
    <text evidence="1">The sequence shown here is derived from an EMBL/GenBank/DDBJ whole genome shotgun (WGS) entry which is preliminary data.</text>
</comment>
<protein>
    <submittedName>
        <fullName evidence="1">XisI protein</fullName>
    </submittedName>
</protein>
<organism evidence="1 2">
    <name type="scientific">Pseudanabaena galeata UHCC 0370</name>
    <dbReference type="NCBI Taxonomy" id="3110310"/>
    <lineage>
        <taxon>Bacteria</taxon>
        <taxon>Bacillati</taxon>
        <taxon>Cyanobacteriota</taxon>
        <taxon>Cyanophyceae</taxon>
        <taxon>Pseudanabaenales</taxon>
        <taxon>Pseudanabaenaceae</taxon>
        <taxon>Pseudanabaena</taxon>
    </lineage>
</organism>
<dbReference type="Proteomes" id="UP001301388">
    <property type="component" value="Unassembled WGS sequence"/>
</dbReference>
<keyword evidence="2" id="KW-1185">Reference proteome</keyword>
<sequence>MDKLTLYRQHIQSILTYHCQIDPVGEAMETYTIFDTTGDHYQVVSVGWEDGFRMYGCLIHVDIKDGKIWIQYDGTEYSVANELIDLGVPKQDIVLAYHAPYARKYTEFAVS</sequence>
<name>A0ABU5TQD6_9CYAN</name>
<proteinExistence type="predicted"/>
<dbReference type="Gene3D" id="3.30.310.110">
    <property type="entry name" value="XisI-like"/>
    <property type="match status" value="1"/>
</dbReference>
<dbReference type="InterPro" id="IPR014968">
    <property type="entry name" value="XisI"/>
</dbReference>
<dbReference type="RefSeq" id="WP_323263369.1">
    <property type="nucleotide sequence ID" value="NZ_JAYGIE010000119.1"/>
</dbReference>
<dbReference type="InterPro" id="IPR035943">
    <property type="entry name" value="XisI-like_sf"/>
</dbReference>
<reference evidence="1 2" key="1">
    <citation type="submission" date="2023-12" db="EMBL/GenBank/DDBJ databases">
        <title>Baltic Sea Cyanobacteria.</title>
        <authorList>
            <person name="Delbaje E."/>
            <person name="Fewer D.P."/>
            <person name="Shishido T.K."/>
        </authorList>
    </citation>
    <scope>NUCLEOTIDE SEQUENCE [LARGE SCALE GENOMIC DNA]</scope>
    <source>
        <strain evidence="1 2">UHCC 0370</strain>
    </source>
</reference>
<dbReference type="SUPFAM" id="SSF143847">
    <property type="entry name" value="XisI-like"/>
    <property type="match status" value="1"/>
</dbReference>